<name>A0A9N9HFW4_9GLOM</name>
<keyword evidence="2" id="KW-1185">Reference proteome</keyword>
<dbReference type="AlphaFoldDB" id="A0A9N9HFW4"/>
<reference evidence="1" key="1">
    <citation type="submission" date="2021-06" db="EMBL/GenBank/DDBJ databases">
        <authorList>
            <person name="Kallberg Y."/>
            <person name="Tangrot J."/>
            <person name="Rosling A."/>
        </authorList>
    </citation>
    <scope>NUCLEOTIDE SEQUENCE</scope>
    <source>
        <strain evidence="1">FL966</strain>
    </source>
</reference>
<evidence type="ECO:0000313" key="2">
    <source>
        <dbReference type="Proteomes" id="UP000789759"/>
    </source>
</evidence>
<sequence length="58" mass="6439">MTNPYLLPNSLTRQTVIEKCDLSKLIGIGLPSLSNGDAFSILKHQRRRETPNRSSLSA</sequence>
<dbReference type="Proteomes" id="UP000789759">
    <property type="component" value="Unassembled WGS sequence"/>
</dbReference>
<accession>A0A9N9HFW4</accession>
<evidence type="ECO:0000313" key="1">
    <source>
        <dbReference type="EMBL" id="CAG8682529.1"/>
    </source>
</evidence>
<gene>
    <name evidence="1" type="ORF">CPELLU_LOCUS10875</name>
</gene>
<comment type="caution">
    <text evidence="1">The sequence shown here is derived from an EMBL/GenBank/DDBJ whole genome shotgun (WGS) entry which is preliminary data.</text>
</comment>
<protein>
    <submittedName>
        <fullName evidence="1">14570_t:CDS:1</fullName>
    </submittedName>
</protein>
<proteinExistence type="predicted"/>
<organism evidence="1 2">
    <name type="scientific">Cetraspora pellucida</name>
    <dbReference type="NCBI Taxonomy" id="1433469"/>
    <lineage>
        <taxon>Eukaryota</taxon>
        <taxon>Fungi</taxon>
        <taxon>Fungi incertae sedis</taxon>
        <taxon>Mucoromycota</taxon>
        <taxon>Glomeromycotina</taxon>
        <taxon>Glomeromycetes</taxon>
        <taxon>Diversisporales</taxon>
        <taxon>Gigasporaceae</taxon>
        <taxon>Cetraspora</taxon>
    </lineage>
</organism>
<dbReference type="EMBL" id="CAJVQA010009229">
    <property type="protein sequence ID" value="CAG8682529.1"/>
    <property type="molecule type" value="Genomic_DNA"/>
</dbReference>